<organism evidence="1 2">
    <name type="scientific">Rufibacter quisquiliarum</name>
    <dbReference type="NCBI Taxonomy" id="1549639"/>
    <lineage>
        <taxon>Bacteria</taxon>
        <taxon>Pseudomonadati</taxon>
        <taxon>Bacteroidota</taxon>
        <taxon>Cytophagia</taxon>
        <taxon>Cytophagales</taxon>
        <taxon>Hymenobacteraceae</taxon>
        <taxon>Rufibacter</taxon>
    </lineage>
</organism>
<gene>
    <name evidence="1" type="ORF">FHS90_001772</name>
</gene>
<dbReference type="AlphaFoldDB" id="A0A839GTE9"/>
<name>A0A839GTE9_9BACT</name>
<proteinExistence type="predicted"/>
<evidence type="ECO:0000313" key="2">
    <source>
        <dbReference type="Proteomes" id="UP000563094"/>
    </source>
</evidence>
<evidence type="ECO:0000313" key="1">
    <source>
        <dbReference type="EMBL" id="MBA9077061.1"/>
    </source>
</evidence>
<dbReference type="Proteomes" id="UP000563094">
    <property type="component" value="Unassembled WGS sequence"/>
</dbReference>
<dbReference type="SUPFAM" id="SSF48371">
    <property type="entry name" value="ARM repeat"/>
    <property type="match status" value="1"/>
</dbReference>
<comment type="caution">
    <text evidence="1">The sequence shown here is derived from an EMBL/GenBank/DDBJ whole genome shotgun (WGS) entry which is preliminary data.</text>
</comment>
<evidence type="ECO:0008006" key="3">
    <source>
        <dbReference type="Google" id="ProtNLM"/>
    </source>
</evidence>
<accession>A0A839GTE9</accession>
<protein>
    <recommendedName>
        <fullName evidence="3">DNA alkylation repair enzyme</fullName>
    </recommendedName>
</protein>
<reference evidence="1 2" key="1">
    <citation type="submission" date="2020-08" db="EMBL/GenBank/DDBJ databases">
        <title>Genomic Encyclopedia of Type Strains, Phase IV (KMG-IV): sequencing the most valuable type-strain genomes for metagenomic binning, comparative biology and taxonomic classification.</title>
        <authorList>
            <person name="Goeker M."/>
        </authorList>
    </citation>
    <scope>NUCLEOTIDE SEQUENCE [LARGE SCALE GENOMIC DNA]</scope>
    <source>
        <strain evidence="1 2">DSM 29854</strain>
    </source>
</reference>
<dbReference type="EMBL" id="JACJIQ010000006">
    <property type="protein sequence ID" value="MBA9077061.1"/>
    <property type="molecule type" value="Genomic_DNA"/>
</dbReference>
<dbReference type="InterPro" id="IPR016024">
    <property type="entry name" value="ARM-type_fold"/>
</dbReference>
<keyword evidence="2" id="KW-1185">Reference proteome</keyword>
<sequence>MTTTELISALAEGKSAGKGRADEVAAYLLQQGQEALEQLWPGLYHTDAVLRARAAHVVEAVAKQQPLWLQPYRKEILHQLAQPNLDPAFNYCLPALLGQLSWEEEDLPLVIERLEFWLQHLHNQFVKAICLQSLTDLSMQQPWLQQEVLELIHQHMAKGGKAINARGRLLLKQLQKQERLVE</sequence>
<dbReference type="RefSeq" id="WP_182512708.1">
    <property type="nucleotide sequence ID" value="NZ_JACJIQ010000006.1"/>
</dbReference>